<dbReference type="RefSeq" id="WP_134755858.1">
    <property type="nucleotide sequence ID" value="NZ_MYFO02000021.1"/>
</dbReference>
<gene>
    <name evidence="5" type="ORF">B5M42_19430</name>
</gene>
<dbReference type="InterPro" id="IPR000297">
    <property type="entry name" value="PPIase_PpiC"/>
</dbReference>
<dbReference type="PROSITE" id="PS51257">
    <property type="entry name" value="PROKAR_LIPOPROTEIN"/>
    <property type="match status" value="1"/>
</dbReference>
<dbReference type="Proteomes" id="UP000298246">
    <property type="component" value="Unassembled WGS sequence"/>
</dbReference>
<accession>A0A4Y8PUJ2</accession>
<proteinExistence type="predicted"/>
<dbReference type="Pfam" id="PF13616">
    <property type="entry name" value="Rotamase_3"/>
    <property type="match status" value="1"/>
</dbReference>
<protein>
    <recommendedName>
        <fullName evidence="4">PpiC domain-containing protein</fullName>
    </recommendedName>
</protein>
<name>A0A4Y8PUJ2_9BACL</name>
<keyword evidence="1" id="KW-0413">Isomerase</keyword>
<feature type="domain" description="PpiC" evidence="4">
    <location>
        <begin position="177"/>
        <end position="282"/>
    </location>
</feature>
<dbReference type="EMBL" id="MYFO01000032">
    <property type="protein sequence ID" value="TFE84681.1"/>
    <property type="molecule type" value="Genomic_DNA"/>
</dbReference>
<evidence type="ECO:0000313" key="6">
    <source>
        <dbReference type="Proteomes" id="UP000298246"/>
    </source>
</evidence>
<feature type="region of interest" description="Disordered" evidence="2">
    <location>
        <begin position="316"/>
        <end position="353"/>
    </location>
</feature>
<reference evidence="5 6" key="1">
    <citation type="submission" date="2017-03" db="EMBL/GenBank/DDBJ databases">
        <title>Isolation of Levoglucosan Utilizing Bacteria.</title>
        <authorList>
            <person name="Arya A.S."/>
        </authorList>
    </citation>
    <scope>NUCLEOTIDE SEQUENCE [LARGE SCALE GENOMIC DNA]</scope>
    <source>
        <strain evidence="5 6">MEC069</strain>
    </source>
</reference>
<feature type="region of interest" description="Disordered" evidence="2">
    <location>
        <begin position="226"/>
        <end position="246"/>
    </location>
</feature>
<dbReference type="OrthoDB" id="14196at2"/>
<feature type="compositionally biased region" description="Low complexity" evidence="2">
    <location>
        <begin position="330"/>
        <end position="353"/>
    </location>
</feature>
<dbReference type="PANTHER" id="PTHR47245">
    <property type="entry name" value="PEPTIDYLPROLYL ISOMERASE"/>
    <property type="match status" value="1"/>
</dbReference>
<keyword evidence="3" id="KW-0732">Signal</keyword>
<feature type="signal peptide" evidence="3">
    <location>
        <begin position="1"/>
        <end position="27"/>
    </location>
</feature>
<sequence length="353" mass="38261">MLQNKMLGKKWLLAVVALLLAVSVLSACGKKKEEAGATGEVIATYKDNGKVTRAEYDTFVNVNKLFSPQLAQYLSDPAYQQELLKQLITFKILSARADDKVKAEADTKIQDQMTQLKDYLSKMEGGMDKQLKDNNIQLGDIENLLKLSFYSMMALESKVTDDQVQKAYDEQNAQHAFDTVTVSHILISLKDASTQADLRTKDEALARAKEVKGKLDAGGDFAALAKEYSDDPGSKDNGGTYKDADPNQWVPEFKQAALTLPLNTVSDPVESSFGYHVMKVEARTSKKLDEVKDQIKSGLAQQALSDFVAKDLPGLIETNTLPTPTPVPSASPEASAAPEATPAASPAASPAAQ</sequence>
<organism evidence="5 6">
    <name type="scientific">Paenibacillus athensensis</name>
    <dbReference type="NCBI Taxonomy" id="1967502"/>
    <lineage>
        <taxon>Bacteria</taxon>
        <taxon>Bacillati</taxon>
        <taxon>Bacillota</taxon>
        <taxon>Bacilli</taxon>
        <taxon>Bacillales</taxon>
        <taxon>Paenibacillaceae</taxon>
        <taxon>Paenibacillus</taxon>
    </lineage>
</organism>
<evidence type="ECO:0000259" key="4">
    <source>
        <dbReference type="PROSITE" id="PS50198"/>
    </source>
</evidence>
<dbReference type="InterPro" id="IPR027304">
    <property type="entry name" value="Trigger_fact/SurA_dom_sf"/>
</dbReference>
<evidence type="ECO:0000256" key="3">
    <source>
        <dbReference type="SAM" id="SignalP"/>
    </source>
</evidence>
<evidence type="ECO:0000256" key="1">
    <source>
        <dbReference type="PROSITE-ProRule" id="PRU00278"/>
    </source>
</evidence>
<dbReference type="InterPro" id="IPR050245">
    <property type="entry name" value="PrsA_foldase"/>
</dbReference>
<evidence type="ECO:0000256" key="2">
    <source>
        <dbReference type="SAM" id="MobiDB-lite"/>
    </source>
</evidence>
<dbReference type="PANTHER" id="PTHR47245:SF2">
    <property type="entry name" value="PEPTIDYL-PROLYL CIS-TRANS ISOMERASE HP_0175-RELATED"/>
    <property type="match status" value="1"/>
</dbReference>
<dbReference type="SUPFAM" id="SSF109998">
    <property type="entry name" value="Triger factor/SurA peptide-binding domain-like"/>
    <property type="match status" value="1"/>
</dbReference>
<keyword evidence="6" id="KW-1185">Reference proteome</keyword>
<dbReference type="AlphaFoldDB" id="A0A4Y8PUJ2"/>
<evidence type="ECO:0000313" key="5">
    <source>
        <dbReference type="EMBL" id="TFE84681.1"/>
    </source>
</evidence>
<keyword evidence="1" id="KW-0697">Rotamase</keyword>
<dbReference type="InterPro" id="IPR046357">
    <property type="entry name" value="PPIase_dom_sf"/>
</dbReference>
<dbReference type="GO" id="GO:0003755">
    <property type="term" value="F:peptidyl-prolyl cis-trans isomerase activity"/>
    <property type="evidence" value="ECO:0007669"/>
    <property type="project" value="UniProtKB-KW"/>
</dbReference>
<dbReference type="PROSITE" id="PS50198">
    <property type="entry name" value="PPIC_PPIASE_2"/>
    <property type="match status" value="1"/>
</dbReference>
<comment type="caution">
    <text evidence="5">The sequence shown here is derived from an EMBL/GenBank/DDBJ whole genome shotgun (WGS) entry which is preliminary data.</text>
</comment>
<dbReference type="SUPFAM" id="SSF54534">
    <property type="entry name" value="FKBP-like"/>
    <property type="match status" value="1"/>
</dbReference>
<feature type="chain" id="PRO_5039077601" description="PpiC domain-containing protein" evidence="3">
    <location>
        <begin position="28"/>
        <end position="353"/>
    </location>
</feature>
<dbReference type="Gene3D" id="3.10.50.40">
    <property type="match status" value="1"/>
</dbReference>